<dbReference type="Proteomes" id="UP000222975">
    <property type="component" value="Segment"/>
</dbReference>
<name>A0A173GE01_9CAUD</name>
<sequence length="302" mass="34464">MTDPHPILAAAIGEPQDDDCWDFPGETVVGHGDLMYTNVHKPQALWNGVIRSLRKRFLTEPSINQKDTCMTEQYKPLPDTGYQNPFCEPDALNTNDRIYPRKSLVALLEKFPSDNFRGTPAVRYPFMRRLAVLFKIAFLQTSLDQKALSLNTRQTGKPRITQHSLTSICNLMHQLHYELRELQYQNPNPIDLTRYLKLLTGKDVWEKPAVAAWASEFTELYFHRHQAGVGKSMFYNMLPKIKLHLAGIHATFGGRPWIYESNCRGPAGFWPATIEYGMAHNGPAITAQLNRERLVKPKKGKA</sequence>
<evidence type="ECO:0000313" key="2">
    <source>
        <dbReference type="Proteomes" id="UP000222975"/>
    </source>
</evidence>
<protein>
    <submittedName>
        <fullName evidence="1">Uncharacterized protein</fullName>
    </submittedName>
</protein>
<organism evidence="1 2">
    <name type="scientific">Erwinia phage vB_EamM_Simmy50</name>
    <dbReference type="NCBI Taxonomy" id="1815988"/>
    <lineage>
        <taxon>Viruses</taxon>
        <taxon>Duplodnaviria</taxon>
        <taxon>Heunggongvirae</taxon>
        <taxon>Uroviricota</taxon>
        <taxon>Caudoviricetes</taxon>
        <taxon>Chimalliviridae</taxon>
        <taxon>Agricanvirus</taxon>
        <taxon>Agricanvirus simmy50</taxon>
    </lineage>
</organism>
<reference evidence="2" key="1">
    <citation type="submission" date="2016-03" db="EMBL/GenBank/DDBJ databases">
        <authorList>
            <person name="Sharma R."/>
            <person name="Simister A.R."/>
            <person name="Berg J.A."/>
            <person name="Jensen G.L."/>
            <person name="Keele B.R."/>
            <person name="Ward M.E.H."/>
            <person name="Breakwell D.P."/>
            <person name="Hope S."/>
            <person name="Grose J.H."/>
        </authorList>
    </citation>
    <scope>NUCLEOTIDE SEQUENCE [LARGE SCALE GENOMIC DNA]</scope>
</reference>
<accession>A0A173GE01</accession>
<gene>
    <name evidence="1" type="ORF">SIMMY50_260</name>
</gene>
<dbReference type="EMBL" id="KU886223">
    <property type="protein sequence ID" value="ANH51718.1"/>
    <property type="molecule type" value="Genomic_DNA"/>
</dbReference>
<evidence type="ECO:0000313" key="1">
    <source>
        <dbReference type="EMBL" id="ANH51718.1"/>
    </source>
</evidence>
<proteinExistence type="predicted"/>
<keyword evidence="2" id="KW-1185">Reference proteome</keyword>